<dbReference type="Proteomes" id="UP001139494">
    <property type="component" value="Unassembled WGS sequence"/>
</dbReference>
<proteinExistence type="predicted"/>
<organism evidence="2 3">
    <name type="scientific">Natronomonas aquatica</name>
    <dbReference type="NCBI Taxonomy" id="2841590"/>
    <lineage>
        <taxon>Archaea</taxon>
        <taxon>Methanobacteriati</taxon>
        <taxon>Methanobacteriota</taxon>
        <taxon>Stenosarchaea group</taxon>
        <taxon>Halobacteria</taxon>
        <taxon>Halobacteriales</taxon>
        <taxon>Natronomonadaceae</taxon>
        <taxon>Natronomonas</taxon>
    </lineage>
</organism>
<keyword evidence="3" id="KW-1185">Reference proteome</keyword>
<accession>A0A9R1CSH9</accession>
<name>A0A9R1CSH9_9EURY</name>
<reference evidence="2" key="1">
    <citation type="journal article" date="2023" name="Front. Microbiol.">
        <title>Genomic-based phylogenetic and metabolic analyses of the genus Natronomonas, and description of Natronomonas aquatica sp. nov.</title>
        <authorList>
            <person name="Garcia-Roldan A."/>
            <person name="Duran-Viseras A."/>
            <person name="de la Haba R.R."/>
            <person name="Corral P."/>
            <person name="Sanchez-Porro C."/>
            <person name="Ventosa A."/>
        </authorList>
    </citation>
    <scope>NUCLEOTIDE SEQUENCE</scope>
    <source>
        <strain evidence="2">F2-12</strain>
    </source>
</reference>
<dbReference type="AlphaFoldDB" id="A0A9R1CSH9"/>
<gene>
    <name evidence="2" type="ORF">KM295_13770</name>
</gene>
<feature type="domain" description="DUF8139" evidence="1">
    <location>
        <begin position="10"/>
        <end position="82"/>
    </location>
</feature>
<sequence length="83" mass="9603">MEDIPQPSSEPYASGDRVRVYVSSDDPDSQHHDLTVEIIDVLRDDLNSETGRDLDAYYYSVRDIETEEILPVQFRHHDLIPES</sequence>
<evidence type="ECO:0000313" key="2">
    <source>
        <dbReference type="EMBL" id="MCQ4334523.1"/>
    </source>
</evidence>
<evidence type="ECO:0000313" key="3">
    <source>
        <dbReference type="Proteomes" id="UP001139494"/>
    </source>
</evidence>
<dbReference type="EMBL" id="JAHLKM010000027">
    <property type="protein sequence ID" value="MCQ4334523.1"/>
    <property type="molecule type" value="Genomic_DNA"/>
</dbReference>
<comment type="caution">
    <text evidence="2">The sequence shown here is derived from an EMBL/GenBank/DDBJ whole genome shotgun (WGS) entry which is preliminary data.</text>
</comment>
<dbReference type="RefSeq" id="WP_256030572.1">
    <property type="nucleotide sequence ID" value="NZ_JAHLKM010000027.1"/>
</dbReference>
<dbReference type="InterPro" id="IPR058452">
    <property type="entry name" value="DUF8139"/>
</dbReference>
<evidence type="ECO:0000259" key="1">
    <source>
        <dbReference type="Pfam" id="PF26460"/>
    </source>
</evidence>
<dbReference type="Pfam" id="PF26460">
    <property type="entry name" value="DUF8139"/>
    <property type="match status" value="1"/>
</dbReference>
<protein>
    <recommendedName>
        <fullName evidence="1">DUF8139 domain-containing protein</fullName>
    </recommendedName>
</protein>